<evidence type="ECO:0000313" key="8">
    <source>
        <dbReference type="Proteomes" id="UP000182836"/>
    </source>
</evidence>
<dbReference type="PANTHER" id="PTHR23131">
    <property type="entry name" value="ENDORIBONUCLEASE LACTB2"/>
    <property type="match status" value="1"/>
</dbReference>
<dbReference type="Pfam" id="PF00753">
    <property type="entry name" value="Lactamase_B"/>
    <property type="match status" value="1"/>
</dbReference>
<dbReference type="InterPro" id="IPR001279">
    <property type="entry name" value="Metallo-B-lactamas"/>
</dbReference>
<gene>
    <name evidence="5" type="ORF">AF333_25435</name>
    <name evidence="6" type="ORF">SAMN04487909_101578</name>
</gene>
<evidence type="ECO:0000313" key="6">
    <source>
        <dbReference type="EMBL" id="SDI11008.1"/>
    </source>
</evidence>
<comment type="catalytic activity">
    <reaction evidence="3">
        <text>3',5'-cyclic UMP + H2O = UMP + H(+)</text>
        <dbReference type="Rhea" id="RHEA:70575"/>
        <dbReference type="ChEBI" id="CHEBI:15377"/>
        <dbReference type="ChEBI" id="CHEBI:15378"/>
        <dbReference type="ChEBI" id="CHEBI:57865"/>
        <dbReference type="ChEBI" id="CHEBI:184387"/>
    </reaction>
    <physiologicalReaction direction="left-to-right" evidence="3">
        <dbReference type="Rhea" id="RHEA:70576"/>
    </physiologicalReaction>
</comment>
<dbReference type="RefSeq" id="WP_043068204.1">
    <property type="nucleotide sequence ID" value="NZ_BJOA01000005.1"/>
</dbReference>
<dbReference type="InterPro" id="IPR050662">
    <property type="entry name" value="Sec-metab_biosynth-thioest"/>
</dbReference>
<dbReference type="OrthoDB" id="9761531at2"/>
<dbReference type="AlphaFoldDB" id="A0A0D1XYM3"/>
<dbReference type="SUPFAM" id="SSF56281">
    <property type="entry name" value="Metallo-hydrolase/oxidoreductase"/>
    <property type="match status" value="1"/>
</dbReference>
<dbReference type="Gene3D" id="3.60.15.10">
    <property type="entry name" value="Ribonuclease Z/Hydroxyacylglutathione hydrolase-like"/>
    <property type="match status" value="1"/>
</dbReference>
<keyword evidence="7" id="KW-1185">Reference proteome</keyword>
<evidence type="ECO:0000256" key="3">
    <source>
        <dbReference type="ARBA" id="ARBA00048505"/>
    </source>
</evidence>
<reference evidence="6 8" key="2">
    <citation type="submission" date="2016-10" db="EMBL/GenBank/DDBJ databases">
        <authorList>
            <person name="de Groot N.N."/>
        </authorList>
    </citation>
    <scope>NUCLEOTIDE SEQUENCE [LARGE SCALE GENOMIC DNA]</scope>
    <source>
        <strain evidence="6 8">DSM 2895</strain>
    </source>
</reference>
<accession>A0A0D1XYM3</accession>
<evidence type="ECO:0000259" key="4">
    <source>
        <dbReference type="SMART" id="SM00849"/>
    </source>
</evidence>
<feature type="domain" description="Metallo-beta-lactamase" evidence="4">
    <location>
        <begin position="23"/>
        <end position="239"/>
    </location>
</feature>
<dbReference type="PANTHER" id="PTHR23131:SF4">
    <property type="entry name" value="METALLO-BETA-LACTAMASE SUPERFAMILY POTEIN"/>
    <property type="match status" value="1"/>
</dbReference>
<evidence type="ECO:0000256" key="2">
    <source>
        <dbReference type="ARBA" id="ARBA00034301"/>
    </source>
</evidence>
<dbReference type="EMBL" id="LGUG01000004">
    <property type="protein sequence ID" value="KON98277.1"/>
    <property type="molecule type" value="Genomic_DNA"/>
</dbReference>
<dbReference type="STRING" id="47500.AF333_25435"/>
<comment type="catalytic activity">
    <reaction evidence="1">
        <text>3',5'-cyclic CMP + H2O = CMP + H(+)</text>
        <dbReference type="Rhea" id="RHEA:72675"/>
        <dbReference type="ChEBI" id="CHEBI:15377"/>
        <dbReference type="ChEBI" id="CHEBI:15378"/>
        <dbReference type="ChEBI" id="CHEBI:58003"/>
        <dbReference type="ChEBI" id="CHEBI:60377"/>
    </reaction>
    <physiologicalReaction direction="left-to-right" evidence="1">
        <dbReference type="Rhea" id="RHEA:72676"/>
    </physiologicalReaction>
</comment>
<dbReference type="Proteomes" id="UP000182836">
    <property type="component" value="Unassembled WGS sequence"/>
</dbReference>
<proteinExistence type="predicted"/>
<comment type="function">
    <text evidence="2">Counteracts the endogenous Pycsar antiviral defense system. Phosphodiesterase that enables metal-dependent hydrolysis of host cyclic nucleotide Pycsar defense signals such as cCMP and cUMP.</text>
</comment>
<evidence type="ECO:0000256" key="1">
    <source>
        <dbReference type="ARBA" id="ARBA00034221"/>
    </source>
</evidence>
<name>A0A0D1XYM3_ANEMI</name>
<dbReference type="SMART" id="SM00849">
    <property type="entry name" value="Lactamase_B"/>
    <property type="match status" value="1"/>
</dbReference>
<dbReference type="PATRIC" id="fig|47500.8.peg.3666"/>
<evidence type="ECO:0000313" key="5">
    <source>
        <dbReference type="EMBL" id="KON98277.1"/>
    </source>
</evidence>
<organism evidence="5 7">
    <name type="scientific">Aneurinibacillus migulanus</name>
    <name type="common">Bacillus migulanus</name>
    <dbReference type="NCBI Taxonomy" id="47500"/>
    <lineage>
        <taxon>Bacteria</taxon>
        <taxon>Bacillati</taxon>
        <taxon>Bacillota</taxon>
        <taxon>Bacilli</taxon>
        <taxon>Bacillales</taxon>
        <taxon>Paenibacillaceae</taxon>
        <taxon>Aneurinibacillus group</taxon>
        <taxon>Aneurinibacillus</taxon>
    </lineage>
</organism>
<evidence type="ECO:0000313" key="7">
    <source>
        <dbReference type="Proteomes" id="UP000037269"/>
    </source>
</evidence>
<reference evidence="5 7" key="1">
    <citation type="submission" date="2015-07" db="EMBL/GenBank/DDBJ databases">
        <title>Fjat-14205 dsm 2895.</title>
        <authorList>
            <person name="Liu B."/>
            <person name="Wang J."/>
            <person name="Zhu Y."/>
            <person name="Liu G."/>
            <person name="Chen Q."/>
            <person name="Chen Z."/>
            <person name="Lan J."/>
            <person name="Che J."/>
            <person name="Ge C."/>
            <person name="Shi H."/>
            <person name="Pan Z."/>
            <person name="Liu X."/>
        </authorList>
    </citation>
    <scope>NUCLEOTIDE SEQUENCE [LARGE SCALE GENOMIC DNA]</scope>
    <source>
        <strain evidence="5 7">DSM 2895</strain>
    </source>
</reference>
<dbReference type="Proteomes" id="UP000037269">
    <property type="component" value="Unassembled WGS sequence"/>
</dbReference>
<protein>
    <submittedName>
        <fullName evidence="6">Glyoxylase, beta-lactamase superfamily II</fullName>
    </submittedName>
</protein>
<sequence length="327" mass="37569">MKNNNNSTEVRQLRIPTPFSVGPINIFLLKGETCTLVDVGPKTKEAFELVEKFIKENGLVWHNIDRIFLTHQHVDHVGLTAEVVERTDAKVIAHPDAVPYITLDAEFMQYHDHFFRTLYGENGVPEKLLGYVERFRGMMEVYSEPAPIHKTIKGGEVLEGNEEWVSVFTPGHTQNHLALFRERDGVMLSGDFLIKEISSNAFVEPPARPGLKRAKPLLVYRQAMDEIAKMPIRRMLSAHGESIENPAELIAHRLRRHDERAEKIYGLLEGKGKTVFELSTELFPSIYLKELPLTFSETLGHLDLLEERGQVKSIWIEEENIYRYRQI</sequence>
<dbReference type="InterPro" id="IPR036866">
    <property type="entry name" value="RibonucZ/Hydroxyglut_hydro"/>
</dbReference>
<dbReference type="GeneID" id="42308470"/>
<dbReference type="EMBL" id="FNED01000001">
    <property type="protein sequence ID" value="SDI11008.1"/>
    <property type="molecule type" value="Genomic_DNA"/>
</dbReference>